<keyword evidence="9" id="KW-0460">Magnesium</keyword>
<dbReference type="Gene3D" id="1.10.150.20">
    <property type="entry name" value="5' to 3' exonuclease, C-terminal subdomain"/>
    <property type="match status" value="1"/>
</dbReference>
<keyword evidence="7" id="KW-0378">Hydrolase</keyword>
<comment type="subcellular location">
    <subcellularLocation>
        <location evidence="2">Nucleus</location>
    </subcellularLocation>
</comment>
<organism evidence="17 18">
    <name type="scientific">Zopfia rhizophila CBS 207.26</name>
    <dbReference type="NCBI Taxonomy" id="1314779"/>
    <lineage>
        <taxon>Eukaryota</taxon>
        <taxon>Fungi</taxon>
        <taxon>Dikarya</taxon>
        <taxon>Ascomycota</taxon>
        <taxon>Pezizomycotina</taxon>
        <taxon>Dothideomycetes</taxon>
        <taxon>Dothideomycetes incertae sedis</taxon>
        <taxon>Zopfiaceae</taxon>
        <taxon>Zopfia</taxon>
    </lineage>
</organism>
<evidence type="ECO:0000256" key="4">
    <source>
        <dbReference type="ARBA" id="ARBA00022722"/>
    </source>
</evidence>
<comment type="similarity">
    <text evidence="3">Belongs to the XPG/RAD2 endonuclease family. EXO1 subfamily.</text>
</comment>
<dbReference type="InterPro" id="IPR029060">
    <property type="entry name" value="PIN-like_dom_sf"/>
</dbReference>
<evidence type="ECO:0000256" key="14">
    <source>
        <dbReference type="SAM" id="MobiDB-lite"/>
    </source>
</evidence>
<evidence type="ECO:0000256" key="2">
    <source>
        <dbReference type="ARBA" id="ARBA00004123"/>
    </source>
</evidence>
<dbReference type="OrthoDB" id="26491at2759"/>
<dbReference type="Gene3D" id="3.40.50.1010">
    <property type="entry name" value="5'-nuclease"/>
    <property type="match status" value="1"/>
</dbReference>
<evidence type="ECO:0000256" key="6">
    <source>
        <dbReference type="ARBA" id="ARBA00022763"/>
    </source>
</evidence>
<name>A0A6A6D5Q5_9PEZI</name>
<dbReference type="EMBL" id="ML994778">
    <property type="protein sequence ID" value="KAF2174751.1"/>
    <property type="molecule type" value="Genomic_DNA"/>
</dbReference>
<dbReference type="SMART" id="SM00485">
    <property type="entry name" value="XPGN"/>
    <property type="match status" value="1"/>
</dbReference>
<evidence type="ECO:0000256" key="8">
    <source>
        <dbReference type="ARBA" id="ARBA00022839"/>
    </source>
</evidence>
<feature type="domain" description="XPG-I" evidence="15">
    <location>
        <begin position="138"/>
        <end position="208"/>
    </location>
</feature>
<evidence type="ECO:0000313" key="17">
    <source>
        <dbReference type="EMBL" id="KAF2174751.1"/>
    </source>
</evidence>
<keyword evidence="8" id="KW-0269">Exonuclease</keyword>
<dbReference type="InterPro" id="IPR019974">
    <property type="entry name" value="XPG_CS"/>
</dbReference>
<evidence type="ECO:0000256" key="3">
    <source>
        <dbReference type="ARBA" id="ARBA00010563"/>
    </source>
</evidence>
<dbReference type="GO" id="GO:0017108">
    <property type="term" value="F:5'-flap endonuclease activity"/>
    <property type="evidence" value="ECO:0007669"/>
    <property type="project" value="TreeGrafter"/>
</dbReference>
<dbReference type="GO" id="GO:0006281">
    <property type="term" value="P:DNA repair"/>
    <property type="evidence" value="ECO:0007669"/>
    <property type="project" value="UniProtKB-KW"/>
</dbReference>
<evidence type="ECO:0000259" key="15">
    <source>
        <dbReference type="SMART" id="SM00484"/>
    </source>
</evidence>
<comment type="cofactor">
    <cofactor evidence="1">
        <name>Mg(2+)</name>
        <dbReference type="ChEBI" id="CHEBI:18420"/>
    </cofactor>
</comment>
<dbReference type="FunFam" id="3.40.50.1010:FF:000002">
    <property type="entry name" value="Exonuclease 1, putative"/>
    <property type="match status" value="1"/>
</dbReference>
<keyword evidence="5" id="KW-0479">Metal-binding</keyword>
<dbReference type="SMART" id="SM00484">
    <property type="entry name" value="XPGI"/>
    <property type="match status" value="1"/>
</dbReference>
<dbReference type="SUPFAM" id="SSF47807">
    <property type="entry name" value="5' to 3' exonuclease, C-terminal subdomain"/>
    <property type="match status" value="1"/>
</dbReference>
<dbReference type="Pfam" id="PF00752">
    <property type="entry name" value="XPG_N"/>
    <property type="match status" value="1"/>
</dbReference>
<evidence type="ECO:0000256" key="10">
    <source>
        <dbReference type="ARBA" id="ARBA00022881"/>
    </source>
</evidence>
<dbReference type="InterPro" id="IPR008918">
    <property type="entry name" value="HhH2"/>
</dbReference>
<dbReference type="Proteomes" id="UP000800200">
    <property type="component" value="Unassembled WGS sequence"/>
</dbReference>
<evidence type="ECO:0000256" key="11">
    <source>
        <dbReference type="ARBA" id="ARBA00023125"/>
    </source>
</evidence>
<dbReference type="CDD" id="cd09857">
    <property type="entry name" value="PIN_EXO1"/>
    <property type="match status" value="1"/>
</dbReference>
<dbReference type="GO" id="GO:0003677">
    <property type="term" value="F:DNA binding"/>
    <property type="evidence" value="ECO:0007669"/>
    <property type="project" value="UniProtKB-KW"/>
</dbReference>
<feature type="region of interest" description="Disordered" evidence="14">
    <location>
        <begin position="339"/>
        <end position="371"/>
    </location>
</feature>
<dbReference type="FunFam" id="1.10.150.20:FF:000011">
    <property type="entry name" value="exonuclease 1"/>
    <property type="match status" value="1"/>
</dbReference>
<feature type="region of interest" description="Disordered" evidence="14">
    <location>
        <begin position="543"/>
        <end position="582"/>
    </location>
</feature>
<dbReference type="PANTHER" id="PTHR11081:SF65">
    <property type="entry name" value="DNA DAMAGE-INDUCIBLE PROTEIN DIN7-RELATED"/>
    <property type="match status" value="1"/>
</dbReference>
<keyword evidence="18" id="KW-1185">Reference proteome</keyword>
<keyword evidence="10" id="KW-0267">Excision nuclease</keyword>
<feature type="domain" description="XPG N-terminal" evidence="16">
    <location>
        <begin position="1"/>
        <end position="99"/>
    </location>
</feature>
<gene>
    <name evidence="17" type="ORF">K469DRAFT_680911</name>
</gene>
<sequence length="742" mass="81893">MGISGLLPLLKSIHKPCNLKKFAGQTIGVDAYGWLHRGTVSCAIELAQDKPTKKYVDFAMNRVRMLVHFGITPYLVFDGDYLPSKAGTEKERAARRKESKRAGLELLKVGKTSQAHLELQKAVDVTPEMARLLIEELKHHNIQYVVAPYEADSQLAYLERKGIINGILSEDSDLLVFGAKCLITKLDQYGDCVEINRNHFTTCREISLTGWTDADFRRMAILSGCDYLPGIGKMGLKTAYRMLRKHKTVERVIKAAQFDGQFKVPQGYFESFTQAERTFLYQWVFCPLSNRLVNLTEPETGIDLKEMPYIGKHVSSEVAIGVSRGELNPHTKERIVVEVRDRSRSKPMRPPSRTSSVAQTPDLKQTKSIDTFFKPKRTPLAELDPNSFTPSPSQQALLEQQNNNGWAAVLAPQSHSQQRSTSASRTAPQPARRAFTDSWTSSALTPNPFKRQRLCSDSEFDVPEGQFVKTETSRSRFFASSIPDPSPSMRPAKKNKKEQNQDFNLWSDDSIEEAMAALPDFNDAPPRPMKKIAVFKDDFRSSVNSDSQSTTFSRSTVEFSQDTAGTLTPATSCGSPAPEAEGETVFSTTLSAEVKDLRAKFSCHSASSTSERPTPATVPSKGHQSKTLARTLSVPASSSICQSVAKGKRKSSLSKVACHAASQPAEQSSELEDSAWASMEAEVVVPASDTEGMEKPEPGSAPTKRLEVKGSEDLLVPDSEAESDCSPRKPMLDLGRFAFIGS</sequence>
<dbReference type="PRINTS" id="PR00853">
    <property type="entry name" value="XPGRADSUPER"/>
</dbReference>
<dbReference type="PANTHER" id="PTHR11081">
    <property type="entry name" value="FLAP ENDONUCLEASE FAMILY MEMBER"/>
    <property type="match status" value="1"/>
</dbReference>
<keyword evidence="4" id="KW-0540">Nuclease</keyword>
<dbReference type="GO" id="GO:0046872">
    <property type="term" value="F:metal ion binding"/>
    <property type="evidence" value="ECO:0007669"/>
    <property type="project" value="UniProtKB-KW"/>
</dbReference>
<feature type="region of interest" description="Disordered" evidence="14">
    <location>
        <begin position="412"/>
        <end position="450"/>
    </location>
</feature>
<evidence type="ECO:0000256" key="13">
    <source>
        <dbReference type="ARBA" id="ARBA00023242"/>
    </source>
</evidence>
<keyword evidence="6" id="KW-0227">DNA damage</keyword>
<feature type="region of interest" description="Disordered" evidence="14">
    <location>
        <begin position="686"/>
        <end position="711"/>
    </location>
</feature>
<accession>A0A6A6D5Q5</accession>
<evidence type="ECO:0000313" key="18">
    <source>
        <dbReference type="Proteomes" id="UP000800200"/>
    </source>
</evidence>
<dbReference type="InterPro" id="IPR037315">
    <property type="entry name" value="EXO1_H3TH"/>
</dbReference>
<dbReference type="AlphaFoldDB" id="A0A6A6D5Q5"/>
<dbReference type="Pfam" id="PF00867">
    <property type="entry name" value="XPG_I"/>
    <property type="match status" value="1"/>
</dbReference>
<dbReference type="SMART" id="SM00279">
    <property type="entry name" value="HhH2"/>
    <property type="match status" value="1"/>
</dbReference>
<keyword evidence="11" id="KW-0238">DNA-binding</keyword>
<feature type="region of interest" description="Disordered" evidence="14">
    <location>
        <begin position="603"/>
        <end position="629"/>
    </location>
</feature>
<evidence type="ECO:0000256" key="12">
    <source>
        <dbReference type="ARBA" id="ARBA00023204"/>
    </source>
</evidence>
<dbReference type="InterPro" id="IPR006084">
    <property type="entry name" value="XPG/Rad2"/>
</dbReference>
<dbReference type="GO" id="GO:0035312">
    <property type="term" value="F:5'-3' DNA exonuclease activity"/>
    <property type="evidence" value="ECO:0007669"/>
    <property type="project" value="InterPro"/>
</dbReference>
<feature type="compositionally biased region" description="Polar residues" evidence="14">
    <location>
        <begin position="543"/>
        <end position="574"/>
    </location>
</feature>
<dbReference type="InterPro" id="IPR044752">
    <property type="entry name" value="PIN-like_EXO1"/>
</dbReference>
<dbReference type="CDD" id="cd09908">
    <property type="entry name" value="H3TH_EXO1"/>
    <property type="match status" value="1"/>
</dbReference>
<keyword evidence="13" id="KW-0539">Nucleus</keyword>
<evidence type="ECO:0000256" key="5">
    <source>
        <dbReference type="ARBA" id="ARBA00022723"/>
    </source>
</evidence>
<evidence type="ECO:0000259" key="16">
    <source>
        <dbReference type="SMART" id="SM00485"/>
    </source>
</evidence>
<protein>
    <submittedName>
        <fullName evidence="17">Exodeoxyribonuclease 1</fullName>
    </submittedName>
</protein>
<dbReference type="InterPro" id="IPR036279">
    <property type="entry name" value="5-3_exonuclease_C_sf"/>
</dbReference>
<dbReference type="GO" id="GO:0005634">
    <property type="term" value="C:nucleus"/>
    <property type="evidence" value="ECO:0007669"/>
    <property type="project" value="UniProtKB-SubCell"/>
</dbReference>
<dbReference type="InterPro" id="IPR006086">
    <property type="entry name" value="XPG-I_dom"/>
</dbReference>
<evidence type="ECO:0000256" key="7">
    <source>
        <dbReference type="ARBA" id="ARBA00022801"/>
    </source>
</evidence>
<feature type="region of interest" description="Disordered" evidence="14">
    <location>
        <begin position="473"/>
        <end position="499"/>
    </location>
</feature>
<evidence type="ECO:0000256" key="9">
    <source>
        <dbReference type="ARBA" id="ARBA00022842"/>
    </source>
</evidence>
<feature type="compositionally biased region" description="Polar residues" evidence="14">
    <location>
        <begin position="413"/>
        <end position="427"/>
    </location>
</feature>
<reference evidence="17" key="1">
    <citation type="journal article" date="2020" name="Stud. Mycol.">
        <title>101 Dothideomycetes genomes: a test case for predicting lifestyles and emergence of pathogens.</title>
        <authorList>
            <person name="Haridas S."/>
            <person name="Albert R."/>
            <person name="Binder M."/>
            <person name="Bloem J."/>
            <person name="Labutti K."/>
            <person name="Salamov A."/>
            <person name="Andreopoulos B."/>
            <person name="Baker S."/>
            <person name="Barry K."/>
            <person name="Bills G."/>
            <person name="Bluhm B."/>
            <person name="Cannon C."/>
            <person name="Castanera R."/>
            <person name="Culley D."/>
            <person name="Daum C."/>
            <person name="Ezra D."/>
            <person name="Gonzalez J."/>
            <person name="Henrissat B."/>
            <person name="Kuo A."/>
            <person name="Liang C."/>
            <person name="Lipzen A."/>
            <person name="Lutzoni F."/>
            <person name="Magnuson J."/>
            <person name="Mondo S."/>
            <person name="Nolan M."/>
            <person name="Ohm R."/>
            <person name="Pangilinan J."/>
            <person name="Park H.-J."/>
            <person name="Ramirez L."/>
            <person name="Alfaro M."/>
            <person name="Sun H."/>
            <person name="Tritt A."/>
            <person name="Yoshinaga Y."/>
            <person name="Zwiers L.-H."/>
            <person name="Turgeon B."/>
            <person name="Goodwin S."/>
            <person name="Spatafora J."/>
            <person name="Crous P."/>
            <person name="Grigoriev I."/>
        </authorList>
    </citation>
    <scope>NUCLEOTIDE SEQUENCE</scope>
    <source>
        <strain evidence="17">CBS 207.26</strain>
    </source>
</reference>
<feature type="compositionally biased region" description="Polar residues" evidence="14">
    <location>
        <begin position="357"/>
        <end position="369"/>
    </location>
</feature>
<evidence type="ECO:0000256" key="1">
    <source>
        <dbReference type="ARBA" id="ARBA00001946"/>
    </source>
</evidence>
<keyword evidence="12" id="KW-0234">DNA repair</keyword>
<dbReference type="InterPro" id="IPR006085">
    <property type="entry name" value="XPG_DNA_repair_N"/>
</dbReference>
<proteinExistence type="inferred from homology"/>
<dbReference type="PROSITE" id="PS00841">
    <property type="entry name" value="XPG_1"/>
    <property type="match status" value="1"/>
</dbReference>
<dbReference type="SUPFAM" id="SSF88723">
    <property type="entry name" value="PIN domain-like"/>
    <property type="match status" value="1"/>
</dbReference>